<dbReference type="EMBL" id="JACKVK010000017">
    <property type="protein sequence ID" value="MCV7424552.1"/>
    <property type="molecule type" value="Genomic_DNA"/>
</dbReference>
<evidence type="ECO:0000313" key="4">
    <source>
        <dbReference type="Proteomes" id="UP001141629"/>
    </source>
</evidence>
<feature type="non-terminal residue" evidence="3">
    <location>
        <position position="114"/>
    </location>
</feature>
<name>A0A9X3C5J3_9MYCO</name>
<dbReference type="Pfam" id="PF00109">
    <property type="entry name" value="ketoacyl-synt"/>
    <property type="match status" value="1"/>
</dbReference>
<comment type="caution">
    <text evidence="3">The sequence shown here is derived from an EMBL/GenBank/DDBJ whole genome shotgun (WGS) entry which is preliminary data.</text>
</comment>
<reference evidence="3" key="2">
    <citation type="journal article" date="2022" name="BMC Genomics">
        <title>Comparative genome analysis of mycobacteria focusing on tRNA and non-coding RNA.</title>
        <authorList>
            <person name="Behra P.R.K."/>
            <person name="Pettersson B.M.F."/>
            <person name="Ramesh M."/>
            <person name="Das S."/>
            <person name="Dasgupta S."/>
            <person name="Kirsebom L.A."/>
        </authorList>
    </citation>
    <scope>NUCLEOTIDE SEQUENCE</scope>
    <source>
        <strain evidence="3">DSM 44838</strain>
    </source>
</reference>
<dbReference type="Gene3D" id="3.40.47.10">
    <property type="match status" value="1"/>
</dbReference>
<dbReference type="InterPro" id="IPR014031">
    <property type="entry name" value="Ketoacyl_synth_C"/>
</dbReference>
<dbReference type="InterPro" id="IPR014030">
    <property type="entry name" value="Ketoacyl_synth_N"/>
</dbReference>
<keyword evidence="4" id="KW-1185">Reference proteome</keyword>
<dbReference type="AlphaFoldDB" id="A0A9X3C5J3"/>
<reference evidence="3" key="1">
    <citation type="submission" date="2020-07" db="EMBL/GenBank/DDBJ databases">
        <authorList>
            <person name="Pettersson B.M.F."/>
            <person name="Behra P.R.K."/>
            <person name="Ramesh M."/>
            <person name="Das S."/>
            <person name="Dasgupta S."/>
            <person name="Kirsebom L.A."/>
        </authorList>
    </citation>
    <scope>NUCLEOTIDE SEQUENCE</scope>
    <source>
        <strain evidence="3">DSM 44838</strain>
    </source>
</reference>
<organism evidence="3 4">
    <name type="scientific">Mycobacterium yunnanensis</name>
    <dbReference type="NCBI Taxonomy" id="368477"/>
    <lineage>
        <taxon>Bacteria</taxon>
        <taxon>Bacillati</taxon>
        <taxon>Actinomycetota</taxon>
        <taxon>Actinomycetes</taxon>
        <taxon>Mycobacteriales</taxon>
        <taxon>Mycobacteriaceae</taxon>
        <taxon>Mycobacterium</taxon>
    </lineage>
</organism>
<evidence type="ECO:0000313" key="3">
    <source>
        <dbReference type="EMBL" id="MCV7424552.1"/>
    </source>
</evidence>
<dbReference type="PANTHER" id="PTHR43775:SF51">
    <property type="entry name" value="INACTIVE PHENOLPHTHIOCEROL SYNTHESIS POLYKETIDE SYNTHASE TYPE I PKS1-RELATED"/>
    <property type="match status" value="1"/>
</dbReference>
<evidence type="ECO:0000256" key="1">
    <source>
        <dbReference type="ARBA" id="ARBA00022679"/>
    </source>
</evidence>
<dbReference type="Proteomes" id="UP001141629">
    <property type="component" value="Unassembled WGS sequence"/>
</dbReference>
<accession>A0A9X3C5J3</accession>
<dbReference type="GO" id="GO:0004312">
    <property type="term" value="F:fatty acid synthase activity"/>
    <property type="evidence" value="ECO:0007669"/>
    <property type="project" value="TreeGrafter"/>
</dbReference>
<dbReference type="InterPro" id="IPR020841">
    <property type="entry name" value="PKS_Beta-ketoAc_synthase_dom"/>
</dbReference>
<dbReference type="SMART" id="SM00825">
    <property type="entry name" value="PKS_KS"/>
    <property type="match status" value="1"/>
</dbReference>
<dbReference type="PROSITE" id="PS52004">
    <property type="entry name" value="KS3_2"/>
    <property type="match status" value="1"/>
</dbReference>
<gene>
    <name evidence="3" type="ORF">H7K45_28815</name>
</gene>
<proteinExistence type="predicted"/>
<feature type="non-terminal residue" evidence="3">
    <location>
        <position position="1"/>
    </location>
</feature>
<protein>
    <submittedName>
        <fullName evidence="3">Polyketide synthase</fullName>
    </submittedName>
</protein>
<dbReference type="InterPro" id="IPR016039">
    <property type="entry name" value="Thiolase-like"/>
</dbReference>
<dbReference type="CDD" id="cd00833">
    <property type="entry name" value="PKS"/>
    <property type="match status" value="1"/>
</dbReference>
<dbReference type="PANTHER" id="PTHR43775">
    <property type="entry name" value="FATTY ACID SYNTHASE"/>
    <property type="match status" value="1"/>
</dbReference>
<dbReference type="InterPro" id="IPR050091">
    <property type="entry name" value="PKS_NRPS_Biosynth_Enz"/>
</dbReference>
<dbReference type="SUPFAM" id="SSF53901">
    <property type="entry name" value="Thiolase-like"/>
    <property type="match status" value="1"/>
</dbReference>
<dbReference type="GO" id="GO:0006633">
    <property type="term" value="P:fatty acid biosynthetic process"/>
    <property type="evidence" value="ECO:0007669"/>
    <property type="project" value="TreeGrafter"/>
</dbReference>
<dbReference type="Pfam" id="PF02801">
    <property type="entry name" value="Ketoacyl-synt_C"/>
    <property type="match status" value="1"/>
</dbReference>
<feature type="domain" description="Ketosynthase family 3 (KS3)" evidence="2">
    <location>
        <begin position="1"/>
        <end position="114"/>
    </location>
</feature>
<keyword evidence="1" id="KW-0808">Transferase</keyword>
<sequence>VDGRCKAFAAAADGTGWGEGAAVLVLERLSDARRHGHRVWAVIAGSAVNQDGASNGLTAPNGPAQQRVITQAAANAGVGLDQVDVVEAHGTGTTLGDPVEAGALIATYGAHRDP</sequence>
<dbReference type="RefSeq" id="WP_263999627.1">
    <property type="nucleotide sequence ID" value="NZ_JACKVK010000017.1"/>
</dbReference>
<evidence type="ECO:0000259" key="2">
    <source>
        <dbReference type="PROSITE" id="PS52004"/>
    </source>
</evidence>